<gene>
    <name evidence="5" type="ORF">EUV02_09865</name>
</gene>
<keyword evidence="6" id="KW-1185">Reference proteome</keyword>
<feature type="domain" description="Phospholipid/glycerol acyltransferase" evidence="4">
    <location>
        <begin position="69"/>
        <end position="183"/>
    </location>
</feature>
<dbReference type="SMART" id="SM00563">
    <property type="entry name" value="PlsC"/>
    <property type="match status" value="1"/>
</dbReference>
<dbReference type="RefSeq" id="WP_135246057.1">
    <property type="nucleotide sequence ID" value="NZ_SIHO01000002.1"/>
</dbReference>
<dbReference type="SUPFAM" id="SSF69593">
    <property type="entry name" value="Glycerol-3-phosphate (1)-acyltransferase"/>
    <property type="match status" value="1"/>
</dbReference>
<proteinExistence type="predicted"/>
<keyword evidence="3 5" id="KW-0012">Acyltransferase</keyword>
<dbReference type="OrthoDB" id="5290997at2"/>
<evidence type="ECO:0000313" key="5">
    <source>
        <dbReference type="EMBL" id="TFU03465.1"/>
    </source>
</evidence>
<reference evidence="5 6" key="1">
    <citation type="submission" date="2019-02" db="EMBL/GenBank/DDBJ databases">
        <title>Polymorphobacter sp. isolated from the lake at the Tibet of China.</title>
        <authorList>
            <person name="Li A."/>
        </authorList>
    </citation>
    <scope>NUCLEOTIDE SEQUENCE [LARGE SCALE GENOMIC DNA]</scope>
    <source>
        <strain evidence="5 6">DJ1R-1</strain>
    </source>
</reference>
<dbReference type="GO" id="GO:0003841">
    <property type="term" value="F:1-acylglycerol-3-phosphate O-acyltransferase activity"/>
    <property type="evidence" value="ECO:0007669"/>
    <property type="project" value="TreeGrafter"/>
</dbReference>
<dbReference type="PANTHER" id="PTHR10434">
    <property type="entry name" value="1-ACYL-SN-GLYCEROL-3-PHOSPHATE ACYLTRANSFERASE"/>
    <property type="match status" value="1"/>
</dbReference>
<dbReference type="AlphaFoldDB" id="A0A4Y9EN24"/>
<organism evidence="5 6">
    <name type="scientific">Glacieibacterium arshaanense</name>
    <dbReference type="NCBI Taxonomy" id="2511025"/>
    <lineage>
        <taxon>Bacteria</taxon>
        <taxon>Pseudomonadati</taxon>
        <taxon>Pseudomonadota</taxon>
        <taxon>Alphaproteobacteria</taxon>
        <taxon>Sphingomonadales</taxon>
        <taxon>Sphingosinicellaceae</taxon>
        <taxon>Glacieibacterium</taxon>
    </lineage>
</organism>
<dbReference type="Pfam" id="PF01553">
    <property type="entry name" value="Acyltransferase"/>
    <property type="match status" value="1"/>
</dbReference>
<comment type="pathway">
    <text evidence="1">Lipid metabolism.</text>
</comment>
<dbReference type="EMBL" id="SIHO01000002">
    <property type="protein sequence ID" value="TFU03465.1"/>
    <property type="molecule type" value="Genomic_DNA"/>
</dbReference>
<dbReference type="GO" id="GO:0006654">
    <property type="term" value="P:phosphatidic acid biosynthetic process"/>
    <property type="evidence" value="ECO:0007669"/>
    <property type="project" value="TreeGrafter"/>
</dbReference>
<evidence type="ECO:0000313" key="6">
    <source>
        <dbReference type="Proteomes" id="UP000297737"/>
    </source>
</evidence>
<dbReference type="Proteomes" id="UP000297737">
    <property type="component" value="Unassembled WGS sequence"/>
</dbReference>
<evidence type="ECO:0000256" key="3">
    <source>
        <dbReference type="ARBA" id="ARBA00023315"/>
    </source>
</evidence>
<evidence type="ECO:0000259" key="4">
    <source>
        <dbReference type="SMART" id="SM00563"/>
    </source>
</evidence>
<evidence type="ECO:0000256" key="2">
    <source>
        <dbReference type="ARBA" id="ARBA00022679"/>
    </source>
</evidence>
<accession>A0A4Y9EN24</accession>
<name>A0A4Y9EN24_9SPHN</name>
<keyword evidence="2 5" id="KW-0808">Transferase</keyword>
<evidence type="ECO:0000256" key="1">
    <source>
        <dbReference type="ARBA" id="ARBA00005189"/>
    </source>
</evidence>
<dbReference type="PANTHER" id="PTHR10434:SF40">
    <property type="entry name" value="1-ACYL-SN-GLYCEROL-3-PHOSPHATE ACYLTRANSFERASE"/>
    <property type="match status" value="1"/>
</dbReference>
<dbReference type="CDD" id="cd07989">
    <property type="entry name" value="LPLAT_AGPAT-like"/>
    <property type="match status" value="1"/>
</dbReference>
<sequence length="226" mass="24510">MNWLRSLLFTIVFYIGSVPTVLAAAAGALISPAALVWGSKFWSRWFYWCATNLMGIKLIVEGEVPQNGVIVAMKHQAGFEAILTLWLFDNPAVVMKAELHKIPFWGFVAAKHGTIPVDRAGSASALRAMMAAARSALAQDRPIVIFPEGTRTAVGDQPKLQSGFAGLYKMLKVPVVPVALDSGKCWPKGLVKHPGTITIRFLPAIAPGLKREDIEAQIHAAINQLN</sequence>
<comment type="caution">
    <text evidence="5">The sequence shown here is derived from an EMBL/GenBank/DDBJ whole genome shotgun (WGS) entry which is preliminary data.</text>
</comment>
<protein>
    <submittedName>
        <fullName evidence="5">1-acyl-sn-glycerol-3-phosphate acyltransferase</fullName>
    </submittedName>
</protein>
<dbReference type="InterPro" id="IPR002123">
    <property type="entry name" value="Plipid/glycerol_acylTrfase"/>
</dbReference>